<dbReference type="Gene3D" id="3.90.226.10">
    <property type="entry name" value="2-enoyl-CoA Hydratase, Chain A, domain 1"/>
    <property type="match status" value="1"/>
</dbReference>
<dbReference type="InterPro" id="IPR023562">
    <property type="entry name" value="ClpP/TepA"/>
</dbReference>
<dbReference type="GO" id="GO:0009368">
    <property type="term" value="C:endopeptidase Clp complex"/>
    <property type="evidence" value="ECO:0007669"/>
    <property type="project" value="TreeGrafter"/>
</dbReference>
<dbReference type="InterPro" id="IPR033135">
    <property type="entry name" value="ClpP_His_AS"/>
</dbReference>
<keyword evidence="2 9" id="KW-0645">Protease</keyword>
<evidence type="ECO:0000313" key="12">
    <source>
        <dbReference type="EMBL" id="KAF6732824.1"/>
    </source>
</evidence>
<reference evidence="12" key="1">
    <citation type="journal article" name="BMC Genomics">
        <title>Long-read sequencing and de novo genome assembly of marine medaka (Oryzias melastigma).</title>
        <authorList>
            <person name="Liang P."/>
            <person name="Saqib H.S.A."/>
            <person name="Ni X."/>
            <person name="Shen Y."/>
        </authorList>
    </citation>
    <scope>NUCLEOTIDE SEQUENCE</scope>
    <source>
        <strain evidence="12">Bigg-433</strain>
    </source>
</reference>
<proteinExistence type="inferred from homology"/>
<dbReference type="GO" id="GO:0051117">
    <property type="term" value="F:ATPase binding"/>
    <property type="evidence" value="ECO:0007669"/>
    <property type="project" value="TreeGrafter"/>
</dbReference>
<accession>A0A834FFD2</accession>
<dbReference type="Proteomes" id="UP000646548">
    <property type="component" value="Unassembled WGS sequence"/>
</dbReference>
<evidence type="ECO:0000256" key="2">
    <source>
        <dbReference type="ARBA" id="ARBA00022670"/>
    </source>
</evidence>
<evidence type="ECO:0000256" key="11">
    <source>
        <dbReference type="SAM" id="MobiDB-lite"/>
    </source>
</evidence>
<dbReference type="PROSITE" id="PS00381">
    <property type="entry name" value="CLP_PROTEASE_SER"/>
    <property type="match status" value="1"/>
</dbReference>
<evidence type="ECO:0000256" key="9">
    <source>
        <dbReference type="RuleBase" id="RU000549"/>
    </source>
</evidence>
<name>A0A834FFD2_ORYME</name>
<dbReference type="InterPro" id="IPR018215">
    <property type="entry name" value="ClpP_Ser_AS"/>
</dbReference>
<dbReference type="SUPFAM" id="SSF52096">
    <property type="entry name" value="ClpP/crotonase"/>
    <property type="match status" value="1"/>
</dbReference>
<dbReference type="GO" id="GO:0004176">
    <property type="term" value="F:ATP-dependent peptidase activity"/>
    <property type="evidence" value="ECO:0007669"/>
    <property type="project" value="InterPro"/>
</dbReference>
<comment type="function">
    <text evidence="5">Protease component of the ClpXP complex that cleaves peptides and various proteins in an ATP-dependent process. Has low peptidase activity in the absence of CLPX. The ClpXP complex can degrade CSN1S1, CSN2 and CSN3, as well as synthetic peptides (in vitro) and may be responsible for a fairly general and central housekeeping function rather than for the degradation of specific substrates. Cleaves PINK1 in the mitochondrion.</text>
</comment>
<dbReference type="PANTHER" id="PTHR10381:SF11">
    <property type="entry name" value="ATP-DEPENDENT CLP PROTEASE PROTEOLYTIC SUBUNIT, MITOCHONDRIAL"/>
    <property type="match status" value="1"/>
</dbReference>
<feature type="compositionally biased region" description="Basic and acidic residues" evidence="11">
    <location>
        <begin position="24"/>
        <end position="36"/>
    </location>
</feature>
<dbReference type="CDD" id="cd07017">
    <property type="entry name" value="S14_ClpP_2"/>
    <property type="match status" value="1"/>
</dbReference>
<feature type="compositionally biased region" description="Low complexity" evidence="11">
    <location>
        <begin position="566"/>
        <end position="578"/>
    </location>
</feature>
<evidence type="ECO:0000256" key="5">
    <source>
        <dbReference type="ARBA" id="ARBA00059469"/>
    </source>
</evidence>
<dbReference type="EC" id="3.4.21.92" evidence="9"/>
<evidence type="ECO:0000313" key="13">
    <source>
        <dbReference type="Proteomes" id="UP000646548"/>
    </source>
</evidence>
<comment type="subunit">
    <text evidence="6">Fourteen CLPP subunits assemble into 2 heptameric rings which stack back to back to give a disk-like structure with a central cavity. Component of the ClpXP complex formed by the assembly of two CLPP heptameric rings with two CLPX hexameric rings, giving rise to a symmetrical structure with two central CLPP rings flanked by a CLPX ring at either end of the complex.</text>
</comment>
<dbReference type="InterPro" id="IPR029045">
    <property type="entry name" value="ClpP/crotonase-like_dom_sf"/>
</dbReference>
<dbReference type="HAMAP" id="MF_00444">
    <property type="entry name" value="ClpP"/>
    <property type="match status" value="1"/>
</dbReference>
<feature type="region of interest" description="Disordered" evidence="11">
    <location>
        <begin position="554"/>
        <end position="602"/>
    </location>
</feature>
<feature type="active site" evidence="8">
    <location>
        <position position="482"/>
    </location>
</feature>
<feature type="active site" evidence="7">
    <location>
        <position position="457"/>
    </location>
</feature>
<keyword evidence="3 9" id="KW-0378">Hydrolase</keyword>
<protein>
    <recommendedName>
        <fullName evidence="10">ATP-dependent Clp protease proteolytic subunit</fullName>
        <ecNumber evidence="9">3.4.21.92</ecNumber>
    </recommendedName>
</protein>
<dbReference type="NCBIfam" id="NF009205">
    <property type="entry name" value="PRK12553.1"/>
    <property type="match status" value="1"/>
</dbReference>
<comment type="caution">
    <text evidence="12">The sequence shown here is derived from an EMBL/GenBank/DDBJ whole genome shotgun (WGS) entry which is preliminary data.</text>
</comment>
<dbReference type="PANTHER" id="PTHR10381">
    <property type="entry name" value="ATP-DEPENDENT CLP PROTEASE PROTEOLYTIC SUBUNIT"/>
    <property type="match status" value="1"/>
</dbReference>
<evidence type="ECO:0000256" key="8">
    <source>
        <dbReference type="PROSITE-ProRule" id="PRU10086"/>
    </source>
</evidence>
<dbReference type="EMBL" id="WKFB01000182">
    <property type="protein sequence ID" value="KAF6732824.1"/>
    <property type="molecule type" value="Genomic_DNA"/>
</dbReference>
<evidence type="ECO:0000256" key="10">
    <source>
        <dbReference type="RuleBase" id="RU003567"/>
    </source>
</evidence>
<evidence type="ECO:0000256" key="1">
    <source>
        <dbReference type="ARBA" id="ARBA00007039"/>
    </source>
</evidence>
<evidence type="ECO:0000256" key="4">
    <source>
        <dbReference type="ARBA" id="ARBA00022825"/>
    </source>
</evidence>
<dbReference type="GO" id="GO:0006515">
    <property type="term" value="P:protein quality control for misfolded or incompletely synthesized proteins"/>
    <property type="evidence" value="ECO:0007669"/>
    <property type="project" value="TreeGrafter"/>
</dbReference>
<dbReference type="InterPro" id="IPR001907">
    <property type="entry name" value="ClpP"/>
</dbReference>
<feature type="compositionally biased region" description="Pro residues" evidence="11">
    <location>
        <begin position="579"/>
        <end position="588"/>
    </location>
</feature>
<dbReference type="FunFam" id="3.90.226.10:FF:000001">
    <property type="entry name" value="ATP-dependent Clp protease proteolytic subunit"/>
    <property type="match status" value="1"/>
</dbReference>
<dbReference type="AlphaFoldDB" id="A0A834FFD2"/>
<gene>
    <name evidence="12" type="ORF">FQA47_012880</name>
</gene>
<dbReference type="GO" id="GO:0004252">
    <property type="term" value="F:serine-type endopeptidase activity"/>
    <property type="evidence" value="ECO:0007669"/>
    <property type="project" value="UniProtKB-EC"/>
</dbReference>
<evidence type="ECO:0000256" key="6">
    <source>
        <dbReference type="ARBA" id="ARBA00062678"/>
    </source>
</evidence>
<dbReference type="NCBIfam" id="NF001368">
    <property type="entry name" value="PRK00277.1"/>
    <property type="match status" value="1"/>
</dbReference>
<organism evidence="12 13">
    <name type="scientific">Oryzias melastigma</name>
    <name type="common">Marine medaka</name>
    <dbReference type="NCBI Taxonomy" id="30732"/>
    <lineage>
        <taxon>Eukaryota</taxon>
        <taxon>Metazoa</taxon>
        <taxon>Chordata</taxon>
        <taxon>Craniata</taxon>
        <taxon>Vertebrata</taxon>
        <taxon>Euteleostomi</taxon>
        <taxon>Actinopterygii</taxon>
        <taxon>Neopterygii</taxon>
        <taxon>Teleostei</taxon>
        <taxon>Neoteleostei</taxon>
        <taxon>Acanthomorphata</taxon>
        <taxon>Ovalentaria</taxon>
        <taxon>Atherinomorphae</taxon>
        <taxon>Beloniformes</taxon>
        <taxon>Adrianichthyidae</taxon>
        <taxon>Oryziinae</taxon>
        <taxon>Oryzias</taxon>
    </lineage>
</organism>
<sequence length="602" mass="66450">MFINKFLNLSIFDGSEDSLEDPSFTDHNHGEFRGGETNEMKVELQQAPKSRPGGPQSADLWSGPALEGQTGAALREEPSPLLGEICQRPGVMDEMKSMMEKQIEELKLQQSKLPRPSAGQPGLKPKPLFKIEELKLRQSKLPRPSAGQPGLKPKPLFKIEELKLRQSKLPRPSAGQPGLKPKPLSKIEELKLQQKTRQDVGQTWRASAESRIQELKLFQNKLPCASAGQPGFKPRHGSKIEELKLRQSKLLCASAGQPDLKPKPLSKIEELKLRQKTRQDVGQTCWRASAESRIQELKLFQRKFPCASAGQLGLKLEPLSKIEELKLRQRMRQCVSRVLNVGGLTLKHCRYIQHSPVWRSPLIPIVVEQTGRGERAYDIYSRLLRERIICVMGPIDDSVASLVIAQLLFLQSESNNKPIHMYINSPGGVVTAGLAIYDTMQYILNPISTWCVGQAASMGSLLLAAGTSGMRHSLPNARIMVHQPSGGARGQATDIAIQAEEILKLKRQINNIYAKHTGQPLDTIESVMERDRYMSPMEAQDFGLIDRVLVHPPQAGQDEPELVQKEPAAAAAAAAASPSPQPAAPEPAVPGQSPPSSYKPEP</sequence>
<evidence type="ECO:0000256" key="7">
    <source>
        <dbReference type="PROSITE-ProRule" id="PRU10085"/>
    </source>
</evidence>
<dbReference type="PRINTS" id="PR00127">
    <property type="entry name" value="CLPPROTEASEP"/>
</dbReference>
<feature type="region of interest" description="Disordered" evidence="11">
    <location>
        <begin position="16"/>
        <end position="36"/>
    </location>
</feature>
<dbReference type="Pfam" id="PF00574">
    <property type="entry name" value="CLP_protease"/>
    <property type="match status" value="1"/>
</dbReference>
<keyword evidence="4 9" id="KW-0720">Serine protease</keyword>
<dbReference type="PROSITE" id="PS00382">
    <property type="entry name" value="CLP_PROTEASE_HIS"/>
    <property type="match status" value="1"/>
</dbReference>
<evidence type="ECO:0000256" key="3">
    <source>
        <dbReference type="ARBA" id="ARBA00022801"/>
    </source>
</evidence>
<comment type="similarity">
    <text evidence="1 10">Belongs to the peptidase S14 family.</text>
</comment>